<protein>
    <recommendedName>
        <fullName evidence="3">DUF4271 domain-containing protein</fullName>
    </recommendedName>
</protein>
<keyword evidence="1" id="KW-0812">Transmembrane</keyword>
<name>J9H079_9ZZZZ</name>
<feature type="transmembrane region" description="Helical" evidence="1">
    <location>
        <begin position="193"/>
        <end position="216"/>
    </location>
</feature>
<reference evidence="2" key="1">
    <citation type="journal article" date="2012" name="PLoS ONE">
        <title>Gene sets for utilization of primary and secondary nutrition supplies in the distal gut of endangered iberian lynx.</title>
        <authorList>
            <person name="Alcaide M."/>
            <person name="Messina E."/>
            <person name="Richter M."/>
            <person name="Bargiela R."/>
            <person name="Peplies J."/>
            <person name="Huws S.A."/>
            <person name="Newbold C.J."/>
            <person name="Golyshin P.N."/>
            <person name="Simon M.A."/>
            <person name="Lopez G."/>
            <person name="Yakimov M.M."/>
            <person name="Ferrer M."/>
        </authorList>
    </citation>
    <scope>NUCLEOTIDE SEQUENCE</scope>
</reference>
<organism evidence="2">
    <name type="scientific">gut metagenome</name>
    <dbReference type="NCBI Taxonomy" id="749906"/>
    <lineage>
        <taxon>unclassified sequences</taxon>
        <taxon>metagenomes</taxon>
        <taxon>organismal metagenomes</taxon>
    </lineage>
</organism>
<comment type="caution">
    <text evidence="2">The sequence shown here is derived from an EMBL/GenBank/DDBJ whole genome shotgun (WGS) entry which is preliminary data.</text>
</comment>
<feature type="transmembrane region" description="Helical" evidence="1">
    <location>
        <begin position="228"/>
        <end position="250"/>
    </location>
</feature>
<dbReference type="AlphaFoldDB" id="J9H079"/>
<sequence>MEDTLKAQVVQTKSTAEVTNAGDGRGTLVTAQLPKGAKLSPVPTDSALAQQVIDQIPQWIYEAGTDTARYGERHLQDWWKEMPPLASGRLAGDPMPFRMGADPYVSSMLLSFFLMVMLIAARSRYYLVSGFKEFFSARQRENLFSNYTESRLQGRTLFPVAFCVSLGVLFFAYQQQHLPEVVRVLPPYLLLGLNVVCCSLVYVLRLVLYAFVNAVFFSREQNARWAEAHGLLSVVASLLFLWLALLVVFYQLDFQFWTLLFFAFWGLLEICLIFKTHCIFSEGRWGFLHIILYLCTLEFLPILSMWKALVWGAQELIGFV</sequence>
<dbReference type="InterPro" id="IPR025367">
    <property type="entry name" value="DUF4271"/>
</dbReference>
<dbReference type="Pfam" id="PF14093">
    <property type="entry name" value="DUF4271"/>
    <property type="match status" value="1"/>
</dbReference>
<dbReference type="EMBL" id="AMCI01001094">
    <property type="protein sequence ID" value="EJX06670.1"/>
    <property type="molecule type" value="Genomic_DNA"/>
</dbReference>
<gene>
    <name evidence="2" type="ORF">EVA_05228</name>
</gene>
<feature type="transmembrane region" description="Helical" evidence="1">
    <location>
        <begin position="156"/>
        <end position="173"/>
    </location>
</feature>
<proteinExistence type="predicted"/>
<evidence type="ECO:0000256" key="1">
    <source>
        <dbReference type="SAM" id="Phobius"/>
    </source>
</evidence>
<evidence type="ECO:0000313" key="2">
    <source>
        <dbReference type="EMBL" id="EJX06670.1"/>
    </source>
</evidence>
<feature type="transmembrane region" description="Helical" evidence="1">
    <location>
        <begin position="256"/>
        <end position="274"/>
    </location>
</feature>
<keyword evidence="1" id="KW-1133">Transmembrane helix</keyword>
<keyword evidence="1" id="KW-0472">Membrane</keyword>
<feature type="transmembrane region" description="Helical" evidence="1">
    <location>
        <begin position="286"/>
        <end position="306"/>
    </location>
</feature>
<evidence type="ECO:0008006" key="3">
    <source>
        <dbReference type="Google" id="ProtNLM"/>
    </source>
</evidence>
<feature type="transmembrane region" description="Helical" evidence="1">
    <location>
        <begin position="104"/>
        <end position="121"/>
    </location>
</feature>
<accession>J9H079</accession>